<evidence type="ECO:0000313" key="2">
    <source>
        <dbReference type="EMBL" id="VXD21728.1"/>
    </source>
</evidence>
<keyword evidence="3" id="KW-1185">Reference proteome</keyword>
<feature type="transmembrane region" description="Helical" evidence="1">
    <location>
        <begin position="6"/>
        <end position="27"/>
    </location>
</feature>
<keyword evidence="1" id="KW-0812">Transmembrane</keyword>
<organism evidence="2 3">
    <name type="scientific">Planktothrix serta PCC 8927</name>
    <dbReference type="NCBI Taxonomy" id="671068"/>
    <lineage>
        <taxon>Bacteria</taxon>
        <taxon>Bacillati</taxon>
        <taxon>Cyanobacteriota</taxon>
        <taxon>Cyanophyceae</taxon>
        <taxon>Oscillatoriophycideae</taxon>
        <taxon>Oscillatoriales</taxon>
        <taxon>Microcoleaceae</taxon>
        <taxon>Planktothrix</taxon>
    </lineage>
</organism>
<dbReference type="OrthoDB" id="574488at2"/>
<dbReference type="Proteomes" id="UP000184550">
    <property type="component" value="Unassembled WGS sequence"/>
</dbReference>
<comment type="caution">
    <text evidence="2">The sequence shown here is derived from an EMBL/GenBank/DDBJ whole genome shotgun (WGS) entry which is preliminary data.</text>
</comment>
<evidence type="ECO:0000256" key="1">
    <source>
        <dbReference type="SAM" id="Phobius"/>
    </source>
</evidence>
<protein>
    <submittedName>
        <fullName evidence="2">Uncharacterized protein</fullName>
    </submittedName>
</protein>
<keyword evidence="1" id="KW-1133">Transmembrane helix</keyword>
<dbReference type="RefSeq" id="WP_156093230.1">
    <property type="nucleotide sequence ID" value="NZ_LR734877.1"/>
</dbReference>
<reference evidence="2" key="1">
    <citation type="submission" date="2019-10" db="EMBL/GenBank/DDBJ databases">
        <authorList>
            <consortium name="Genoscope - CEA"/>
            <person name="William W."/>
        </authorList>
    </citation>
    <scope>NUCLEOTIDE SEQUENCE [LARGE SCALE GENOMIC DNA]</scope>
    <source>
        <strain evidence="2">BBR_PRJEB10992</strain>
    </source>
</reference>
<evidence type="ECO:0000313" key="3">
    <source>
        <dbReference type="Proteomes" id="UP000184550"/>
    </source>
</evidence>
<gene>
    <name evidence="2" type="ORF">PL8927_720166</name>
</gene>
<proteinExistence type="predicted"/>
<name>A0A7Z9E0R2_9CYAN</name>
<keyword evidence="1" id="KW-0472">Membrane</keyword>
<accession>A0A7Z9E0R2</accession>
<dbReference type="AlphaFoldDB" id="A0A7Z9E0R2"/>
<dbReference type="EMBL" id="CZCU02000149">
    <property type="protein sequence ID" value="VXD21728.1"/>
    <property type="molecule type" value="Genomic_DNA"/>
</dbReference>
<sequence length="56" mass="6259">MFPISLPSTLLISRLFTAMLVLPLVMFQSQRAIANKSNFVIANNSSKIVTELYLSE</sequence>